<organism evidence="10 11">
    <name type="scientific">Onishia taeanensis</name>
    <dbReference type="NCBI Taxonomy" id="284577"/>
    <lineage>
        <taxon>Bacteria</taxon>
        <taxon>Pseudomonadati</taxon>
        <taxon>Pseudomonadota</taxon>
        <taxon>Gammaproteobacteria</taxon>
        <taxon>Oceanospirillales</taxon>
        <taxon>Halomonadaceae</taxon>
        <taxon>Onishia</taxon>
    </lineage>
</organism>
<dbReference type="Gene3D" id="1.10.287.80">
    <property type="entry name" value="ATP synthase, gamma subunit, helix hairpin domain"/>
    <property type="match status" value="1"/>
</dbReference>
<proteinExistence type="inferred from homology"/>
<keyword evidence="6" id="KW-0406">Ion transport</keyword>
<dbReference type="AlphaFoldDB" id="A0A328XS40"/>
<dbReference type="PANTHER" id="PTHR11693">
    <property type="entry name" value="ATP SYNTHASE GAMMA CHAIN"/>
    <property type="match status" value="1"/>
</dbReference>
<evidence type="ECO:0000256" key="4">
    <source>
        <dbReference type="ARBA" id="ARBA00022448"/>
    </source>
</evidence>
<keyword evidence="9" id="KW-0066">ATP synthesis</keyword>
<evidence type="ECO:0000256" key="5">
    <source>
        <dbReference type="ARBA" id="ARBA00022781"/>
    </source>
</evidence>
<evidence type="ECO:0000313" key="11">
    <source>
        <dbReference type="Proteomes" id="UP000249700"/>
    </source>
</evidence>
<evidence type="ECO:0000256" key="7">
    <source>
        <dbReference type="ARBA" id="ARBA00023136"/>
    </source>
</evidence>
<dbReference type="Proteomes" id="UP000249700">
    <property type="component" value="Unassembled WGS sequence"/>
</dbReference>
<dbReference type="CDD" id="cd12151">
    <property type="entry name" value="F1-ATPase_gamma"/>
    <property type="match status" value="1"/>
</dbReference>
<accession>A0A328XS40</accession>
<dbReference type="InterPro" id="IPR017709">
    <property type="entry name" value="Alt_ATP_synth_F1_gsu"/>
</dbReference>
<dbReference type="NCBIfam" id="TIGR03323">
    <property type="entry name" value="alt_F1F0_F1_gam"/>
    <property type="match status" value="1"/>
</dbReference>
<dbReference type="InterPro" id="IPR000131">
    <property type="entry name" value="ATP_synth_F1_gsu"/>
</dbReference>
<keyword evidence="4" id="KW-0813">Transport</keyword>
<dbReference type="Gene3D" id="3.40.1380.10">
    <property type="match status" value="1"/>
</dbReference>
<evidence type="ECO:0000256" key="9">
    <source>
        <dbReference type="ARBA" id="ARBA00023310"/>
    </source>
</evidence>
<dbReference type="PANTHER" id="PTHR11693:SF22">
    <property type="entry name" value="ATP SYNTHASE SUBUNIT GAMMA, MITOCHONDRIAL"/>
    <property type="match status" value="1"/>
</dbReference>
<name>A0A328XS40_9GAMM</name>
<keyword evidence="5" id="KW-0375">Hydrogen ion transport</keyword>
<comment type="subcellular location">
    <subcellularLocation>
        <location evidence="2">Membrane</location>
        <topology evidence="2">Peripheral membrane protein</topology>
    </subcellularLocation>
</comment>
<dbReference type="OrthoDB" id="9812769at2"/>
<evidence type="ECO:0000256" key="2">
    <source>
        <dbReference type="ARBA" id="ARBA00004170"/>
    </source>
</evidence>
<dbReference type="Pfam" id="PF00231">
    <property type="entry name" value="ATP-synt"/>
    <property type="match status" value="1"/>
</dbReference>
<comment type="similarity">
    <text evidence="3">Belongs to the ATPase gamma chain family.</text>
</comment>
<dbReference type="InterPro" id="IPR035968">
    <property type="entry name" value="ATP_synth_F1_ATPase_gsu"/>
</dbReference>
<dbReference type="GO" id="GO:0046933">
    <property type="term" value="F:proton-transporting ATP synthase activity, rotational mechanism"/>
    <property type="evidence" value="ECO:0007669"/>
    <property type="project" value="InterPro"/>
</dbReference>
<comment type="caution">
    <text evidence="10">The sequence shown here is derived from an EMBL/GenBank/DDBJ whole genome shotgun (WGS) entry which is preliminary data.</text>
</comment>
<dbReference type="EMBL" id="QLSX01000003">
    <property type="protein sequence ID" value="RAR62839.1"/>
    <property type="molecule type" value="Genomic_DNA"/>
</dbReference>
<keyword evidence="8" id="KW-0139">CF(1)</keyword>
<evidence type="ECO:0000313" key="10">
    <source>
        <dbReference type="EMBL" id="RAR62839.1"/>
    </source>
</evidence>
<evidence type="ECO:0000256" key="3">
    <source>
        <dbReference type="ARBA" id="ARBA00007681"/>
    </source>
</evidence>
<gene>
    <name evidence="10" type="ORF">BCL93_10370</name>
</gene>
<reference evidence="10 11" key="1">
    <citation type="submission" date="2018-06" db="EMBL/GenBank/DDBJ databases">
        <title>Comparative analysis of microorganisms from saline springs in Andes Mountain Range, Colombia.</title>
        <authorList>
            <person name="Rubin E."/>
        </authorList>
    </citation>
    <scope>NUCLEOTIDE SEQUENCE [LARGE SCALE GENOMIC DNA]</scope>
    <source>
        <strain evidence="10 11">USBA-857</strain>
    </source>
</reference>
<keyword evidence="7" id="KW-0472">Membrane</keyword>
<comment type="function">
    <text evidence="1">Produces ATP from ADP in the presence of a proton gradient across the membrane. The gamma chain is believed to be important in regulating ATPase activity and the flow of protons through the CF(0) complex.</text>
</comment>
<evidence type="ECO:0000256" key="1">
    <source>
        <dbReference type="ARBA" id="ARBA00003456"/>
    </source>
</evidence>
<evidence type="ECO:0000256" key="8">
    <source>
        <dbReference type="ARBA" id="ARBA00023196"/>
    </source>
</evidence>
<dbReference type="GO" id="GO:0045259">
    <property type="term" value="C:proton-transporting ATP synthase complex"/>
    <property type="evidence" value="ECO:0007669"/>
    <property type="project" value="UniProtKB-KW"/>
</dbReference>
<dbReference type="RefSeq" id="WP_112054047.1">
    <property type="nucleotide sequence ID" value="NZ_QLSX01000003.1"/>
</dbReference>
<dbReference type="SUPFAM" id="SSF52943">
    <property type="entry name" value="ATP synthase (F1-ATPase), gamma subunit"/>
    <property type="match status" value="1"/>
</dbReference>
<sequence>MIETMASLRRKIDSAGDLQSVVQTMKALAASSIGQYEHAVTALADYTRTVELGLSACFREAALATAAIERDSPETAAGSSSGVGTPTGPVSAVVFGSDQGLVGQFNDLVADEACRVLGALPGTPEVWAVGERVYARLADAGLEPAGQFGVPGSVEGIAPLVGQIQLESDAHRDAGVFYVFHNRPKRGSLYEPTHQRLLPLDAAWQQRLSSIPWPTHNLPEVLCQGSVTLRGLIHEYLFISLYQACAESLASENASRLAAMERADRNIDELLETLHGTLHRLRQSSIDAELFDVISGFESQR</sequence>
<evidence type="ECO:0000256" key="6">
    <source>
        <dbReference type="ARBA" id="ARBA00023065"/>
    </source>
</evidence>
<protein>
    <submittedName>
        <fullName evidence="10">F-type H+-transporting ATPase subunit gamma</fullName>
    </submittedName>
</protein>